<name>A0ABY2ZT09_9GAMM</name>
<sequence length="189" mass="21007">MGNLTVEKLEADVNFLINSLDSSKRLIPSPSELLKKTSSIPLIAVALSFFSTVVFYFSSAWNEKTVAGYMHFFGTEGWVVVVPTAIIGLFFILLTYSKVTMYLTLPEDVRTESIILQHLCKVTSRTVFIFIFLMFCSVVLAALSPWFTFAIPALLLIMMFAMGIIIGSEINRLGSGMALEKISSLIKKI</sequence>
<feature type="transmembrane region" description="Helical" evidence="1">
    <location>
        <begin position="40"/>
        <end position="58"/>
    </location>
</feature>
<feature type="transmembrane region" description="Helical" evidence="1">
    <location>
        <begin position="126"/>
        <end position="143"/>
    </location>
</feature>
<dbReference type="Proteomes" id="UP000319715">
    <property type="component" value="Unassembled WGS sequence"/>
</dbReference>
<keyword evidence="1" id="KW-0472">Membrane</keyword>
<keyword evidence="1" id="KW-1133">Transmembrane helix</keyword>
<evidence type="ECO:0000256" key="1">
    <source>
        <dbReference type="SAM" id="Phobius"/>
    </source>
</evidence>
<gene>
    <name evidence="2" type="ORF">FK492_19815</name>
</gene>
<evidence type="ECO:0000313" key="3">
    <source>
        <dbReference type="Proteomes" id="UP000319715"/>
    </source>
</evidence>
<keyword evidence="1" id="KW-0812">Transmembrane</keyword>
<feature type="transmembrane region" description="Helical" evidence="1">
    <location>
        <begin position="78"/>
        <end position="105"/>
    </location>
</feature>
<reference evidence="2 3" key="1">
    <citation type="submission" date="2019-06" db="EMBL/GenBank/DDBJ databases">
        <title>Pantoea dispersa Assembly.</title>
        <authorList>
            <person name="Wang J."/>
        </authorList>
    </citation>
    <scope>NUCLEOTIDE SEQUENCE [LARGE SCALE GENOMIC DNA]</scope>
    <source>
        <strain evidence="3">bio</strain>
    </source>
</reference>
<dbReference type="EMBL" id="VICF01000010">
    <property type="protein sequence ID" value="TQC69978.1"/>
    <property type="molecule type" value="Genomic_DNA"/>
</dbReference>
<keyword evidence="3" id="KW-1185">Reference proteome</keyword>
<feature type="transmembrane region" description="Helical" evidence="1">
    <location>
        <begin position="149"/>
        <end position="167"/>
    </location>
</feature>
<evidence type="ECO:0000313" key="2">
    <source>
        <dbReference type="EMBL" id="TQC69978.1"/>
    </source>
</evidence>
<evidence type="ECO:0008006" key="4">
    <source>
        <dbReference type="Google" id="ProtNLM"/>
    </source>
</evidence>
<organism evidence="2 3">
    <name type="scientific">Pantoea dispersa</name>
    <dbReference type="NCBI Taxonomy" id="59814"/>
    <lineage>
        <taxon>Bacteria</taxon>
        <taxon>Pseudomonadati</taxon>
        <taxon>Pseudomonadota</taxon>
        <taxon>Gammaproteobacteria</taxon>
        <taxon>Enterobacterales</taxon>
        <taxon>Erwiniaceae</taxon>
        <taxon>Pantoea</taxon>
    </lineage>
</organism>
<accession>A0ABY2ZT09</accession>
<comment type="caution">
    <text evidence="2">The sequence shown here is derived from an EMBL/GenBank/DDBJ whole genome shotgun (WGS) entry which is preliminary data.</text>
</comment>
<protein>
    <recommendedName>
        <fullName evidence="4">Conjugal transfer protein TraS</fullName>
    </recommendedName>
</protein>
<dbReference type="RefSeq" id="WP_141496877.1">
    <property type="nucleotide sequence ID" value="NZ_VICF01000010.1"/>
</dbReference>
<proteinExistence type="predicted"/>